<evidence type="ECO:0000313" key="2">
    <source>
        <dbReference type="Proteomes" id="UP000194266"/>
    </source>
</evidence>
<organism evidence="1 2">
    <name type="scientific">Streptomyces pharetrae CZA14</name>
    <dbReference type="NCBI Taxonomy" id="1144883"/>
    <lineage>
        <taxon>Bacteria</taxon>
        <taxon>Bacillati</taxon>
        <taxon>Actinomycetota</taxon>
        <taxon>Actinomycetes</taxon>
        <taxon>Kitasatosporales</taxon>
        <taxon>Streptomycetaceae</taxon>
        <taxon>Streptomyces</taxon>
    </lineage>
</organism>
<sequence>MKWLLTVPAGLGLGELAAGLSAVGATLLDVDPVPLGDGEMVVQAEGPADLGARVAGLGIPVKVHPSSEFDLGP</sequence>
<comment type="caution">
    <text evidence="1">The sequence shown here is derived from an EMBL/GenBank/DDBJ whole genome shotgun (WGS) entry which is preliminary data.</text>
</comment>
<name>A0ABX3YQR7_9ACTN</name>
<gene>
    <name evidence="1" type="ORF">OQI_00620</name>
</gene>
<dbReference type="EMBL" id="MRYD01000002">
    <property type="protein sequence ID" value="OSZ62265.1"/>
    <property type="molecule type" value="Genomic_DNA"/>
</dbReference>
<accession>A0ABX3YQR7</accession>
<evidence type="ECO:0000313" key="1">
    <source>
        <dbReference type="EMBL" id="OSZ62265.1"/>
    </source>
</evidence>
<dbReference type="RefSeq" id="WP_086167356.1">
    <property type="nucleotide sequence ID" value="NZ_MRYD01000002.1"/>
</dbReference>
<protein>
    <submittedName>
        <fullName evidence="1">Uncharacterized protein</fullName>
    </submittedName>
</protein>
<reference evidence="1 2" key="1">
    <citation type="submission" date="2016-12" db="EMBL/GenBank/DDBJ databases">
        <title>Genome Mining:The Detection of Biosynthetic Gene Clusters to Aid in the Expression of Curamycin A produced by Streptomyces sp. strain CZA14.</title>
        <authorList>
            <person name="Durrell K.A."/>
            <person name="Kirby B.M."/>
            <person name="Khan W."/>
            <person name="Mthethwa T."/>
            <person name="Le Roes-Hill M."/>
        </authorList>
    </citation>
    <scope>NUCLEOTIDE SEQUENCE [LARGE SCALE GENOMIC DNA]</scope>
    <source>
        <strain evidence="1 2">CZA14</strain>
    </source>
</reference>
<dbReference type="Proteomes" id="UP000194266">
    <property type="component" value="Unassembled WGS sequence"/>
</dbReference>
<proteinExistence type="predicted"/>
<keyword evidence="2" id="KW-1185">Reference proteome</keyword>